<dbReference type="InterPro" id="IPR036188">
    <property type="entry name" value="FAD/NAD-bd_sf"/>
</dbReference>
<dbReference type="GO" id="GO:0016614">
    <property type="term" value="F:oxidoreductase activity, acting on CH-OH group of donors"/>
    <property type="evidence" value="ECO:0007669"/>
    <property type="project" value="InterPro"/>
</dbReference>
<dbReference type="Pfam" id="PF05834">
    <property type="entry name" value="Lycopene_cycl"/>
    <property type="match status" value="1"/>
</dbReference>
<keyword evidence="8" id="KW-1185">Reference proteome</keyword>
<dbReference type="InterPro" id="IPR012132">
    <property type="entry name" value="GMC_OxRdtase"/>
</dbReference>
<protein>
    <submittedName>
        <fullName evidence="7">Uu.00g127900.m01.CDS01</fullName>
    </submittedName>
</protein>
<reference evidence="7" key="1">
    <citation type="submission" date="2023-10" db="EMBL/GenBank/DDBJ databases">
        <authorList>
            <person name="Hackl T."/>
        </authorList>
    </citation>
    <scope>NUCLEOTIDE SEQUENCE</scope>
</reference>
<dbReference type="InterPro" id="IPR000172">
    <property type="entry name" value="GMC_OxRdtase_N"/>
</dbReference>
<comment type="similarity">
    <text evidence="2">Belongs to the GMC oxidoreductase family.</text>
</comment>
<sequence length="377" mass="40748">MASTTGWDHIIVGGGLAGTVLASRLIEASPKLRVLVLEAGPDVSHRKDILYFQSFNFIGGEFDWNYKSVPQKAFPISSGLKLGTKPQNSEAHGRAGKLHIESPISTGRDYPLAGPVKQSWAALGVEALRGLDMNAGQNLGLGELNENRHNGARQISSTVYPLAGVTVVTNVLVGSILIDEADNVTPRATGVRLANGDDYHGTEVSISTGAYRTPQLLMLSGIGPRDVLDQHGIETKVEAPEVGKNFNDHVLLWLNWRLRNPANGDALGSSHPRWGEARFGTGMPASYVVSTDVPKDGLRTAIDRDGNADRDRYLLEKPHALMRTSSWYYFGVPPQKPDGTHISTALMGMKPTSRDTITIASKDPADLPVIDPNYLTL</sequence>
<dbReference type="Gene3D" id="3.30.560.10">
    <property type="entry name" value="Glucose Oxidase, domain 3"/>
    <property type="match status" value="2"/>
</dbReference>
<gene>
    <name evidence="7" type="ORF">KHLLAP_LOCUS5864</name>
</gene>
<dbReference type="PANTHER" id="PTHR11552:SF123">
    <property type="entry name" value="GMC OXIDOREDUCTASE (AFU_ORTHOLOGUE AFUA_2G01770)-RELATED"/>
    <property type="match status" value="1"/>
</dbReference>
<dbReference type="AlphaFoldDB" id="A0AAI8VIY1"/>
<evidence type="ECO:0000313" key="8">
    <source>
        <dbReference type="Proteomes" id="UP001295740"/>
    </source>
</evidence>
<dbReference type="GO" id="GO:0050660">
    <property type="term" value="F:flavin adenine dinucleotide binding"/>
    <property type="evidence" value="ECO:0007669"/>
    <property type="project" value="InterPro"/>
</dbReference>
<dbReference type="EMBL" id="CAUWAG010000007">
    <property type="protein sequence ID" value="CAJ2505396.1"/>
    <property type="molecule type" value="Genomic_DNA"/>
</dbReference>
<dbReference type="Gene3D" id="4.10.450.10">
    <property type="entry name" value="Glucose Oxidase, domain 2"/>
    <property type="match status" value="1"/>
</dbReference>
<evidence type="ECO:0000256" key="4">
    <source>
        <dbReference type="ARBA" id="ARBA00022827"/>
    </source>
</evidence>
<evidence type="ECO:0000313" key="7">
    <source>
        <dbReference type="EMBL" id="CAJ2505396.1"/>
    </source>
</evidence>
<proteinExistence type="inferred from homology"/>
<evidence type="ECO:0000256" key="3">
    <source>
        <dbReference type="ARBA" id="ARBA00022630"/>
    </source>
</evidence>
<keyword evidence="5" id="KW-0560">Oxidoreductase</keyword>
<dbReference type="SUPFAM" id="SSF51905">
    <property type="entry name" value="FAD/NAD(P)-binding domain"/>
    <property type="match status" value="1"/>
</dbReference>
<keyword evidence="4" id="KW-0274">FAD</keyword>
<dbReference type="Pfam" id="PF00732">
    <property type="entry name" value="GMC_oxred_N"/>
    <property type="match status" value="1"/>
</dbReference>
<name>A0AAI8VIY1_9PEZI</name>
<dbReference type="Gene3D" id="3.50.50.60">
    <property type="entry name" value="FAD/NAD(P)-binding domain"/>
    <property type="match status" value="2"/>
</dbReference>
<evidence type="ECO:0000256" key="2">
    <source>
        <dbReference type="ARBA" id="ARBA00010790"/>
    </source>
</evidence>
<comment type="caution">
    <text evidence="7">The sequence shown here is derived from an EMBL/GenBank/DDBJ whole genome shotgun (WGS) entry which is preliminary data.</text>
</comment>
<evidence type="ECO:0000256" key="5">
    <source>
        <dbReference type="ARBA" id="ARBA00023002"/>
    </source>
</evidence>
<evidence type="ECO:0000259" key="6">
    <source>
        <dbReference type="PROSITE" id="PS00624"/>
    </source>
</evidence>
<comment type="cofactor">
    <cofactor evidence="1">
        <name>FAD</name>
        <dbReference type="ChEBI" id="CHEBI:57692"/>
    </cofactor>
</comment>
<dbReference type="PROSITE" id="PS00624">
    <property type="entry name" value="GMC_OXRED_2"/>
    <property type="match status" value="1"/>
</dbReference>
<keyword evidence="3" id="KW-0285">Flavoprotein</keyword>
<organism evidence="7 8">
    <name type="scientific">Anthostomella pinea</name>
    <dbReference type="NCBI Taxonomy" id="933095"/>
    <lineage>
        <taxon>Eukaryota</taxon>
        <taxon>Fungi</taxon>
        <taxon>Dikarya</taxon>
        <taxon>Ascomycota</taxon>
        <taxon>Pezizomycotina</taxon>
        <taxon>Sordariomycetes</taxon>
        <taxon>Xylariomycetidae</taxon>
        <taxon>Xylariales</taxon>
        <taxon>Xylariaceae</taxon>
        <taxon>Anthostomella</taxon>
    </lineage>
</organism>
<evidence type="ECO:0000256" key="1">
    <source>
        <dbReference type="ARBA" id="ARBA00001974"/>
    </source>
</evidence>
<feature type="domain" description="Glucose-methanol-choline oxidoreductase N-terminal" evidence="6">
    <location>
        <begin position="209"/>
        <end position="223"/>
    </location>
</feature>
<dbReference type="InterPro" id="IPR027424">
    <property type="entry name" value="Glucose_Oxidase_domain_2"/>
</dbReference>
<dbReference type="SUPFAM" id="SSF54373">
    <property type="entry name" value="FAD-linked reductases, C-terminal domain"/>
    <property type="match status" value="1"/>
</dbReference>
<dbReference type="Proteomes" id="UP001295740">
    <property type="component" value="Unassembled WGS sequence"/>
</dbReference>
<dbReference type="PANTHER" id="PTHR11552">
    <property type="entry name" value="GLUCOSE-METHANOL-CHOLINE GMC OXIDOREDUCTASE"/>
    <property type="match status" value="1"/>
</dbReference>
<accession>A0AAI8VIY1</accession>